<keyword evidence="6" id="KW-1185">Reference proteome</keyword>
<dbReference type="InterPro" id="IPR023214">
    <property type="entry name" value="HAD_sf"/>
</dbReference>
<reference evidence="5 6" key="1">
    <citation type="submission" date="2019-07" db="EMBL/GenBank/DDBJ databases">
        <title>Full genome sequence of Sphingomonas sp. 4R-6-7(HKS19).</title>
        <authorList>
            <person name="Im W.-T."/>
        </authorList>
    </citation>
    <scope>NUCLEOTIDE SEQUENCE [LARGE SCALE GENOMIC DNA]</scope>
    <source>
        <strain evidence="5 6">HKS19</strain>
    </source>
</reference>
<dbReference type="Gene3D" id="1.10.150.240">
    <property type="entry name" value="Putative phosphatase, domain 2"/>
    <property type="match status" value="1"/>
</dbReference>
<evidence type="ECO:0000256" key="4">
    <source>
        <dbReference type="ARBA" id="ARBA00022842"/>
    </source>
</evidence>
<dbReference type="Pfam" id="PF00702">
    <property type="entry name" value="Hydrolase"/>
    <property type="match status" value="1"/>
</dbReference>
<dbReference type="OrthoDB" id="9797743at2"/>
<gene>
    <name evidence="5" type="ORF">FPZ24_16295</name>
</gene>
<dbReference type="EMBL" id="CP042306">
    <property type="protein sequence ID" value="QDZ08836.1"/>
    <property type="molecule type" value="Genomic_DNA"/>
</dbReference>
<comment type="cofactor">
    <cofactor evidence="1">
        <name>Mg(2+)</name>
        <dbReference type="ChEBI" id="CHEBI:18420"/>
    </cofactor>
</comment>
<organism evidence="5 6">
    <name type="scientific">Sphingomonas panacisoli</name>
    <dbReference type="NCBI Taxonomy" id="1813879"/>
    <lineage>
        <taxon>Bacteria</taxon>
        <taxon>Pseudomonadati</taxon>
        <taxon>Pseudomonadota</taxon>
        <taxon>Alphaproteobacteria</taxon>
        <taxon>Sphingomonadales</taxon>
        <taxon>Sphingomonadaceae</taxon>
        <taxon>Sphingomonas</taxon>
    </lineage>
</organism>
<accession>A0A5B8LL79</accession>
<dbReference type="Gene3D" id="3.40.50.1000">
    <property type="entry name" value="HAD superfamily/HAD-like"/>
    <property type="match status" value="1"/>
</dbReference>
<dbReference type="PANTHER" id="PTHR46193">
    <property type="entry name" value="6-PHOSPHOGLUCONATE PHOSPHATASE"/>
    <property type="match status" value="1"/>
</dbReference>
<dbReference type="RefSeq" id="WP_146573771.1">
    <property type="nucleotide sequence ID" value="NZ_CP042306.1"/>
</dbReference>
<keyword evidence="4" id="KW-0460">Magnesium</keyword>
<sequence length="238" mass="25322">MRFAGSPRSDRSPGSIACKFGAILFDFDGVLIESEYVGNKQIADYLTSIGHPTTPEQSMANFMGYSGVDFIAKVEAWIGRPLPDDFHTARAAEDDRVMAEGIGAVAGAVDFVRSLPADLPRAVVSSSSTRWIRRHLDHIGLTDAFGDHIYSGREHVTRGKPAPDLYLYAADRLGVAIADCAIVEDSIVGATGAVASGGFVIGLCAGNHCAPDHADRLRAVSVDAIAADFAEVKKLLEM</sequence>
<evidence type="ECO:0000313" key="5">
    <source>
        <dbReference type="EMBL" id="QDZ08836.1"/>
    </source>
</evidence>
<evidence type="ECO:0000256" key="2">
    <source>
        <dbReference type="ARBA" id="ARBA00006171"/>
    </source>
</evidence>
<dbReference type="SUPFAM" id="SSF56784">
    <property type="entry name" value="HAD-like"/>
    <property type="match status" value="1"/>
</dbReference>
<dbReference type="SFLD" id="SFLDG01129">
    <property type="entry name" value="C1.5:_HAD__Beta-PGM__Phosphata"/>
    <property type="match status" value="1"/>
</dbReference>
<name>A0A5B8LL79_9SPHN</name>
<dbReference type="PANTHER" id="PTHR46193:SF10">
    <property type="entry name" value="6-PHOSPHOGLUCONATE PHOSPHATASE"/>
    <property type="match status" value="1"/>
</dbReference>
<dbReference type="InterPro" id="IPR023198">
    <property type="entry name" value="PGP-like_dom2"/>
</dbReference>
<dbReference type="InterPro" id="IPR051600">
    <property type="entry name" value="Beta-PGM-like"/>
</dbReference>
<evidence type="ECO:0000313" key="6">
    <source>
        <dbReference type="Proteomes" id="UP000315673"/>
    </source>
</evidence>
<dbReference type="AlphaFoldDB" id="A0A5B8LL79"/>
<dbReference type="Proteomes" id="UP000315673">
    <property type="component" value="Chromosome"/>
</dbReference>
<proteinExistence type="inferred from homology"/>
<evidence type="ECO:0000256" key="1">
    <source>
        <dbReference type="ARBA" id="ARBA00001946"/>
    </source>
</evidence>
<comment type="similarity">
    <text evidence="2">Belongs to the HAD-like hydrolase superfamily. CbbY/CbbZ/Gph/YieH family.</text>
</comment>
<protein>
    <submittedName>
        <fullName evidence="5">HAD family phosphatase</fullName>
    </submittedName>
</protein>
<dbReference type="KEGG" id="spai:FPZ24_16295"/>
<dbReference type="SFLD" id="SFLDS00003">
    <property type="entry name" value="Haloacid_Dehalogenase"/>
    <property type="match status" value="1"/>
</dbReference>
<dbReference type="GO" id="GO:0003824">
    <property type="term" value="F:catalytic activity"/>
    <property type="evidence" value="ECO:0007669"/>
    <property type="project" value="UniProtKB-ARBA"/>
</dbReference>
<dbReference type="InterPro" id="IPR036412">
    <property type="entry name" value="HAD-like_sf"/>
</dbReference>
<evidence type="ECO:0000256" key="3">
    <source>
        <dbReference type="ARBA" id="ARBA00022723"/>
    </source>
</evidence>
<dbReference type="InterPro" id="IPR006439">
    <property type="entry name" value="HAD-SF_hydro_IA"/>
</dbReference>
<dbReference type="NCBIfam" id="TIGR01509">
    <property type="entry name" value="HAD-SF-IA-v3"/>
    <property type="match status" value="1"/>
</dbReference>
<dbReference type="GO" id="GO:0046872">
    <property type="term" value="F:metal ion binding"/>
    <property type="evidence" value="ECO:0007669"/>
    <property type="project" value="UniProtKB-KW"/>
</dbReference>
<keyword evidence="3" id="KW-0479">Metal-binding</keyword>